<evidence type="ECO:0000313" key="1">
    <source>
        <dbReference type="EMBL" id="RAV22772.1"/>
    </source>
</evidence>
<dbReference type="InterPro" id="IPR021637">
    <property type="entry name" value="DUF3243"/>
</dbReference>
<dbReference type="Pfam" id="PF11588">
    <property type="entry name" value="DUF3243"/>
    <property type="match status" value="1"/>
</dbReference>
<reference evidence="1 2" key="1">
    <citation type="journal article" date="2009" name="Int. J. Syst. Evol. Microbiol.">
        <title>Paenibacillus contaminans sp. nov., isolated from a contaminated laboratory plate.</title>
        <authorList>
            <person name="Chou J.H."/>
            <person name="Lee J.H."/>
            <person name="Lin M.C."/>
            <person name="Chang P.S."/>
            <person name="Arun A.B."/>
            <person name="Young C.C."/>
            <person name="Chen W.M."/>
        </authorList>
    </citation>
    <scope>NUCLEOTIDE SEQUENCE [LARGE SCALE GENOMIC DNA]</scope>
    <source>
        <strain evidence="1 2">CKOBP-6</strain>
    </source>
</reference>
<comment type="caution">
    <text evidence="1">The sequence shown here is derived from an EMBL/GenBank/DDBJ whole genome shotgun (WGS) entry which is preliminary data.</text>
</comment>
<gene>
    <name evidence="1" type="ORF">DQG23_00705</name>
</gene>
<dbReference type="AlphaFoldDB" id="A0A329MT76"/>
<evidence type="ECO:0000313" key="2">
    <source>
        <dbReference type="Proteomes" id="UP000250369"/>
    </source>
</evidence>
<dbReference type="PIRSF" id="PIRSF004764">
    <property type="entry name" value="YmfJ"/>
    <property type="match status" value="1"/>
</dbReference>
<proteinExistence type="predicted"/>
<dbReference type="InterPro" id="IPR038292">
    <property type="entry name" value="YmfJ/YflH_sf"/>
</dbReference>
<dbReference type="EMBL" id="QMFB01000001">
    <property type="protein sequence ID" value="RAV22772.1"/>
    <property type="molecule type" value="Genomic_DNA"/>
</dbReference>
<dbReference type="InterPro" id="IPR024702">
    <property type="entry name" value="Uncharacterised_YmfJ"/>
</dbReference>
<dbReference type="Gene3D" id="1.10.760.20">
    <property type="entry name" value="Protein of unknown function DUF3243"/>
    <property type="match status" value="1"/>
</dbReference>
<protein>
    <submittedName>
        <fullName evidence="1">DUF3243 domain-containing protein</fullName>
    </submittedName>
</protein>
<dbReference type="Proteomes" id="UP000250369">
    <property type="component" value="Unassembled WGS sequence"/>
</dbReference>
<organism evidence="1 2">
    <name type="scientific">Paenibacillus contaminans</name>
    <dbReference type="NCBI Taxonomy" id="450362"/>
    <lineage>
        <taxon>Bacteria</taxon>
        <taxon>Bacillati</taxon>
        <taxon>Bacillota</taxon>
        <taxon>Bacilli</taxon>
        <taxon>Bacillales</taxon>
        <taxon>Paenibacillaceae</taxon>
        <taxon>Paenibacillus</taxon>
    </lineage>
</organism>
<accession>A0A329MT76</accession>
<keyword evidence="2" id="KW-1185">Reference proteome</keyword>
<dbReference type="RefSeq" id="WP_113028882.1">
    <property type="nucleotide sequence ID" value="NZ_QMFB01000001.1"/>
</dbReference>
<name>A0A329MT76_9BACL</name>
<sequence>MVTVLKSFDKWKQFLGERVNMAEHAGMSEETVAKLAYQIGEFLADKIDPENKEERILKDLWDAGDDQEQKVLARLMVKMVAKEA</sequence>
<dbReference type="OrthoDB" id="2382009at2"/>